<sequence>MFETIVASMNEMVELWKINDPSWVDSSSDRRCFIHREIHGRKFSNQVLPPQTSTGRIELSKDCGIVSMTMDFELEQVKWMNLFPTIVTKAKTIEVLDSVLGEMYEKLHILSPLVGAREFFFIRGCRQLDATTWILVDISYDIFNDIQSGVPSYSWKFPSGCAIKDMGNGQSKVTWVEHVQVYEKYQVNHIFRDLLCDREAYGAKRWIVILQRMCERINFQMGSTYPNRHDSKGVFHDPEEIKNTIQVSQRMVKKFFEILSMTDNHGDFSISPQLNRGDRISIVKNEETIQPKGFIAIWDILTGGNNVIELDRVLTGTFPGNNITIIQEMLVLEETSIDEMGASLVYAPIDLRATNSIVNGGDATKVPILPSGIIISPDGRLSSNRDNTANAQNGSILTVTFQIVICGNNNPTSRQQKMEVVGSVHTVLSATILRIKETLGSSNL</sequence>
<dbReference type="SUPFAM" id="SSF55961">
    <property type="entry name" value="Bet v1-like"/>
    <property type="match status" value="1"/>
</dbReference>
<dbReference type="InterPro" id="IPR057993">
    <property type="entry name" value="HD-Zip_IV_C"/>
</dbReference>
<dbReference type="PhylomeDB" id="K4CTU6"/>
<evidence type="ECO:0000256" key="2">
    <source>
        <dbReference type="ARBA" id="ARBA00023125"/>
    </source>
</evidence>
<dbReference type="Gramene" id="Solyc09g060130.1.1">
    <property type="protein sequence ID" value="Solyc09g060130.1.1"/>
    <property type="gene ID" value="Solyc09g060130.1"/>
</dbReference>
<evidence type="ECO:0000256" key="5">
    <source>
        <dbReference type="ARBA" id="ARBA00023242"/>
    </source>
</evidence>
<dbReference type="GO" id="GO:0008289">
    <property type="term" value="F:lipid binding"/>
    <property type="evidence" value="ECO:0007669"/>
    <property type="project" value="InterPro"/>
</dbReference>
<evidence type="ECO:0000256" key="3">
    <source>
        <dbReference type="ARBA" id="ARBA00023155"/>
    </source>
</evidence>
<dbReference type="Proteomes" id="UP000004994">
    <property type="component" value="Chromosome 9"/>
</dbReference>
<evidence type="ECO:0000313" key="7">
    <source>
        <dbReference type="EnsemblPlants" id="Solyc09g060130.1.1"/>
    </source>
</evidence>
<keyword evidence="4" id="KW-0804">Transcription</keyword>
<keyword evidence="5" id="KW-0539">Nucleus</keyword>
<accession>K4CTU6</accession>
<reference evidence="7" key="2">
    <citation type="submission" date="2013-04" db="UniProtKB">
        <authorList>
            <consortium name="EnsemblPlants"/>
        </authorList>
    </citation>
    <scope>IDENTIFICATION</scope>
    <source>
        <strain evidence="7">cv. Heinz 1706</strain>
    </source>
</reference>
<dbReference type="InParanoid" id="K4CTU6"/>
<evidence type="ECO:0000256" key="4">
    <source>
        <dbReference type="ARBA" id="ARBA00023163"/>
    </source>
</evidence>
<dbReference type="Pfam" id="PF25797">
    <property type="entry name" value="PDF2_C"/>
    <property type="match status" value="1"/>
</dbReference>
<protein>
    <recommendedName>
        <fullName evidence="6">START domain-containing protein</fullName>
    </recommendedName>
</protein>
<dbReference type="InterPro" id="IPR023393">
    <property type="entry name" value="START-like_dom_sf"/>
</dbReference>
<dbReference type="PANTHER" id="PTHR45654:SF9">
    <property type="entry name" value="HOMEOBOX-LEUCINE ZIPPER PROTEIN HDG10-RELATED"/>
    <property type="match status" value="1"/>
</dbReference>
<evidence type="ECO:0000259" key="6">
    <source>
        <dbReference type="PROSITE" id="PS50848"/>
    </source>
</evidence>
<organism evidence="7">
    <name type="scientific">Solanum lycopersicum</name>
    <name type="common">Tomato</name>
    <name type="synonym">Lycopersicon esculentum</name>
    <dbReference type="NCBI Taxonomy" id="4081"/>
    <lineage>
        <taxon>Eukaryota</taxon>
        <taxon>Viridiplantae</taxon>
        <taxon>Streptophyta</taxon>
        <taxon>Embryophyta</taxon>
        <taxon>Tracheophyta</taxon>
        <taxon>Spermatophyta</taxon>
        <taxon>Magnoliopsida</taxon>
        <taxon>eudicotyledons</taxon>
        <taxon>Gunneridae</taxon>
        <taxon>Pentapetalae</taxon>
        <taxon>asterids</taxon>
        <taxon>lamiids</taxon>
        <taxon>Solanales</taxon>
        <taxon>Solanaceae</taxon>
        <taxon>Solanoideae</taxon>
        <taxon>Solaneae</taxon>
        <taxon>Solanum</taxon>
        <taxon>Solanum subgen. Lycopersicon</taxon>
    </lineage>
</organism>
<feature type="domain" description="START" evidence="6">
    <location>
        <begin position="1"/>
        <end position="219"/>
    </location>
</feature>
<keyword evidence="8" id="KW-1185">Reference proteome</keyword>
<evidence type="ECO:0000313" key="8">
    <source>
        <dbReference type="Proteomes" id="UP000004994"/>
    </source>
</evidence>
<keyword evidence="3" id="KW-0371">Homeobox</keyword>
<dbReference type="EnsemblPlants" id="Solyc09g060130.1.1">
    <property type="protein sequence ID" value="Solyc09g060130.1.1"/>
    <property type="gene ID" value="Solyc09g060130.1"/>
</dbReference>
<dbReference type="Gene3D" id="3.30.530.20">
    <property type="match status" value="1"/>
</dbReference>
<dbReference type="PaxDb" id="4081-Solyc09g060130.1.1"/>
<dbReference type="InterPro" id="IPR042160">
    <property type="entry name" value="HD-Zip_IV"/>
</dbReference>
<dbReference type="eggNOG" id="ENOG502QTNV">
    <property type="taxonomic scope" value="Eukaryota"/>
</dbReference>
<dbReference type="SMART" id="SM00234">
    <property type="entry name" value="START"/>
    <property type="match status" value="1"/>
</dbReference>
<name>K4CTU6_SOLLC</name>
<reference evidence="7" key="1">
    <citation type="journal article" date="2012" name="Nature">
        <title>The tomato genome sequence provides insights into fleshy fruit evolution.</title>
        <authorList>
            <consortium name="Tomato Genome Consortium"/>
        </authorList>
    </citation>
    <scope>NUCLEOTIDE SEQUENCE [LARGE SCALE GENOMIC DNA]</scope>
    <source>
        <strain evidence="7">cv. Heinz 1706</strain>
    </source>
</reference>
<dbReference type="GO" id="GO:0003677">
    <property type="term" value="F:DNA binding"/>
    <property type="evidence" value="ECO:0007669"/>
    <property type="project" value="UniProtKB-KW"/>
</dbReference>
<dbReference type="InterPro" id="IPR002913">
    <property type="entry name" value="START_lipid-bd_dom"/>
</dbReference>
<dbReference type="STRING" id="4081.K4CTU6"/>
<dbReference type="AlphaFoldDB" id="K4CTU6"/>
<dbReference type="HOGENOM" id="CLU_015002_4_0_1"/>
<keyword evidence="1" id="KW-0805">Transcription regulation</keyword>
<dbReference type="PANTHER" id="PTHR45654">
    <property type="entry name" value="HOMEOBOX-LEUCINE ZIPPER PROTEIN MERISTEM L1"/>
    <property type="match status" value="1"/>
</dbReference>
<keyword evidence="2" id="KW-0238">DNA-binding</keyword>
<dbReference type="Pfam" id="PF01852">
    <property type="entry name" value="START"/>
    <property type="match status" value="1"/>
</dbReference>
<dbReference type="PROSITE" id="PS50848">
    <property type="entry name" value="START"/>
    <property type="match status" value="1"/>
</dbReference>
<evidence type="ECO:0000256" key="1">
    <source>
        <dbReference type="ARBA" id="ARBA00023015"/>
    </source>
</evidence>
<proteinExistence type="predicted"/>